<dbReference type="PANTHER" id="PTHR41930:SF1">
    <property type="entry name" value="DEPHOSPHO-COA KINASE"/>
    <property type="match status" value="1"/>
</dbReference>
<dbReference type="Pfam" id="PF01725">
    <property type="entry name" value="Ham1p_like"/>
    <property type="match status" value="1"/>
</dbReference>
<name>A0A5J6L9R2_9GAMM</name>
<dbReference type="GO" id="GO:0047429">
    <property type="term" value="F:nucleoside triphosphate diphosphatase activity"/>
    <property type="evidence" value="ECO:0007669"/>
    <property type="project" value="InterPro"/>
</dbReference>
<dbReference type="InterPro" id="IPR027417">
    <property type="entry name" value="P-loop_NTPase"/>
</dbReference>
<dbReference type="SUPFAM" id="SSF52972">
    <property type="entry name" value="ITPase-like"/>
    <property type="match status" value="1"/>
</dbReference>
<dbReference type="Gene3D" id="3.40.50.300">
    <property type="entry name" value="P-loop containing nucleotide triphosphate hydrolases"/>
    <property type="match status" value="1"/>
</dbReference>
<dbReference type="InterPro" id="IPR029001">
    <property type="entry name" value="ITPase-like_fam"/>
</dbReference>
<dbReference type="GO" id="GO:0009117">
    <property type="term" value="P:nucleotide metabolic process"/>
    <property type="evidence" value="ECO:0007669"/>
    <property type="project" value="UniProtKB-KW"/>
</dbReference>
<dbReference type="InterPro" id="IPR002637">
    <property type="entry name" value="RdgB/HAM1"/>
</dbReference>
<keyword evidence="4" id="KW-1185">Reference proteome</keyword>
<organism evidence="3 4">
    <name type="scientific">Nitrincola iocasae</name>
    <dbReference type="NCBI Taxonomy" id="2614693"/>
    <lineage>
        <taxon>Bacteria</taxon>
        <taxon>Pseudomonadati</taxon>
        <taxon>Pseudomonadota</taxon>
        <taxon>Gammaproteobacteria</taxon>
        <taxon>Oceanospirillales</taxon>
        <taxon>Oceanospirillaceae</taxon>
        <taxon>Nitrincola</taxon>
    </lineage>
</organism>
<dbReference type="Proteomes" id="UP000325606">
    <property type="component" value="Chromosome"/>
</dbReference>
<protein>
    <submittedName>
        <fullName evidence="3">Uncharacterized protein</fullName>
    </submittedName>
</protein>
<sequence>MFKLIFFTSSKIKLAHARHLLKETDIEVVGFKEHSYMADYIEPRISNRMELLKISYEGALDQAKKAKLNLENPFILEDTSVNIYALSKKYGKETPGLDIKYWMKEISFNKLDSELKSLGNNRVVEVRSDLIVHIPIHLREKYGSKFLHFTGKVFGKIINNEILFNTQSLYPWLDNKTFNKWFCPADQTKPISMLDIKTADRYDFRKSCFNHLINFLNNEGLLNSRKPYEPRLDSSIILNKNIILVGLQCTGKTTSAQYMCDTYDYFHIEASDFMHLMFRKLHSVKSDIPVSSFAMEMLARDPVAIAREVVEFIEQYNVGPVVITGYRMIKEVDYTRECLSYADFECYFIKSSTSARKDRFIIRNRGQEESFTSRDERESKMGVGDMKTAYNCINNSKEIPHLFNKIDQTIFSKWNYTHTPKAIVTDLFEKILIALDTNWTNEVESEFFTTTEISKLINSSSNNIENSKHKDNISRFFNQKDYVFFDVHLINGRKKYRLSNTGRSMAKLICKKQST</sequence>
<evidence type="ECO:0000313" key="3">
    <source>
        <dbReference type="EMBL" id="QEW05273.1"/>
    </source>
</evidence>
<keyword evidence="1" id="KW-0378">Hydrolase</keyword>
<evidence type="ECO:0000256" key="2">
    <source>
        <dbReference type="ARBA" id="ARBA00023080"/>
    </source>
</evidence>
<dbReference type="GO" id="GO:0009143">
    <property type="term" value="P:nucleoside triphosphate catabolic process"/>
    <property type="evidence" value="ECO:0007669"/>
    <property type="project" value="InterPro"/>
</dbReference>
<accession>A0A5J6L9R2</accession>
<dbReference type="Gene3D" id="3.90.950.10">
    <property type="match status" value="1"/>
</dbReference>
<dbReference type="PANTHER" id="PTHR41930">
    <property type="entry name" value="UPF0200 PROTEIN MJ1399"/>
    <property type="match status" value="1"/>
</dbReference>
<proteinExistence type="predicted"/>
<reference evidence="3 4" key="1">
    <citation type="submission" date="2019-09" db="EMBL/GenBank/DDBJ databases">
        <title>Nitrincola iocasae sp. nov., a bacterium isolated from the sediment collected at a cold seep field in South China Sea.</title>
        <authorList>
            <person name="Zhang H."/>
            <person name="Wang H."/>
            <person name="Li C."/>
        </authorList>
    </citation>
    <scope>NUCLEOTIDE SEQUENCE [LARGE SCALE GENOMIC DNA]</scope>
    <source>
        <strain evidence="3 4">KXZD1103</strain>
    </source>
</reference>
<keyword evidence="2" id="KW-0546">Nucleotide metabolism</keyword>
<dbReference type="EMBL" id="CP044222">
    <property type="protein sequence ID" value="QEW05273.1"/>
    <property type="molecule type" value="Genomic_DNA"/>
</dbReference>
<dbReference type="KEGG" id="nik:F5I99_01505"/>
<evidence type="ECO:0000256" key="1">
    <source>
        <dbReference type="ARBA" id="ARBA00022801"/>
    </source>
</evidence>
<dbReference type="AlphaFoldDB" id="A0A5J6L9R2"/>
<gene>
    <name evidence="3" type="ORF">F5I99_01505</name>
</gene>
<dbReference type="RefSeq" id="WP_151053320.1">
    <property type="nucleotide sequence ID" value="NZ_CP044222.1"/>
</dbReference>
<evidence type="ECO:0000313" key="4">
    <source>
        <dbReference type="Proteomes" id="UP000325606"/>
    </source>
</evidence>
<dbReference type="SUPFAM" id="SSF52540">
    <property type="entry name" value="P-loop containing nucleoside triphosphate hydrolases"/>
    <property type="match status" value="1"/>
</dbReference>